<keyword evidence="1" id="KW-0472">Membrane</keyword>
<name>A0A848LVX2_9BACT</name>
<keyword evidence="1" id="KW-1133">Transmembrane helix</keyword>
<feature type="transmembrane region" description="Helical" evidence="1">
    <location>
        <begin position="131"/>
        <end position="149"/>
    </location>
</feature>
<evidence type="ECO:0008006" key="4">
    <source>
        <dbReference type="Google" id="ProtNLM"/>
    </source>
</evidence>
<evidence type="ECO:0000313" key="2">
    <source>
        <dbReference type="EMBL" id="NMO21712.1"/>
    </source>
</evidence>
<evidence type="ECO:0000313" key="3">
    <source>
        <dbReference type="Proteomes" id="UP000518300"/>
    </source>
</evidence>
<organism evidence="2 3">
    <name type="scientific">Pyxidicoccus fallax</name>
    <dbReference type="NCBI Taxonomy" id="394095"/>
    <lineage>
        <taxon>Bacteria</taxon>
        <taxon>Pseudomonadati</taxon>
        <taxon>Myxococcota</taxon>
        <taxon>Myxococcia</taxon>
        <taxon>Myxococcales</taxon>
        <taxon>Cystobacterineae</taxon>
        <taxon>Myxococcaceae</taxon>
        <taxon>Pyxidicoccus</taxon>
    </lineage>
</organism>
<feature type="non-terminal residue" evidence="2">
    <location>
        <position position="166"/>
    </location>
</feature>
<reference evidence="2 3" key="1">
    <citation type="submission" date="2020-04" db="EMBL/GenBank/DDBJ databases">
        <title>Draft genome of Pyxidicoccus fallax type strain.</title>
        <authorList>
            <person name="Whitworth D.E."/>
        </authorList>
    </citation>
    <scope>NUCLEOTIDE SEQUENCE [LARGE SCALE GENOMIC DNA]</scope>
    <source>
        <strain evidence="2 3">DSM 14698</strain>
    </source>
</reference>
<proteinExistence type="predicted"/>
<protein>
    <recommendedName>
        <fullName evidence="4">YtkA-like domain-containing protein</fullName>
    </recommendedName>
</protein>
<sequence length="166" mass="17963">MAGAALGAPANDQIRVERRGDLLDLSWSDAEERLQGTVHPLHPKAGEPFTLSLHVGNFEGPEFDGPITLAFHPAGGPAQVTRTLTRQGVNWHTELIPDAPGEWELEVRYRNTRLKVLNARLTVVDPPLPRGLAWGLIILAAGTALTLGVRGALRRIRGQEPPAPTT</sequence>
<accession>A0A848LVX2</accession>
<keyword evidence="3" id="KW-1185">Reference proteome</keyword>
<evidence type="ECO:0000256" key="1">
    <source>
        <dbReference type="SAM" id="Phobius"/>
    </source>
</evidence>
<comment type="caution">
    <text evidence="2">The sequence shown here is derived from an EMBL/GenBank/DDBJ whole genome shotgun (WGS) entry which is preliminary data.</text>
</comment>
<dbReference type="RefSeq" id="WP_169350890.1">
    <property type="nucleotide sequence ID" value="NZ_JABBJJ010000345.1"/>
</dbReference>
<dbReference type="EMBL" id="JABBJJ010000345">
    <property type="protein sequence ID" value="NMO21712.1"/>
    <property type="molecule type" value="Genomic_DNA"/>
</dbReference>
<gene>
    <name evidence="2" type="ORF">HG543_43720</name>
</gene>
<keyword evidence="1" id="KW-0812">Transmembrane</keyword>
<dbReference type="Proteomes" id="UP000518300">
    <property type="component" value="Unassembled WGS sequence"/>
</dbReference>
<dbReference type="AlphaFoldDB" id="A0A848LVX2"/>